<dbReference type="PIRSF" id="PIRSF005719">
    <property type="entry name" value="SMC"/>
    <property type="match status" value="1"/>
</dbReference>
<dbReference type="GO" id="GO:0006260">
    <property type="term" value="P:DNA replication"/>
    <property type="evidence" value="ECO:0007669"/>
    <property type="project" value="UniProtKB-UniRule"/>
</dbReference>
<comment type="subcellular location">
    <subcellularLocation>
        <location evidence="1 7">Cytoplasm</location>
    </subcellularLocation>
</comment>
<feature type="domain" description="SMC hinge" evidence="8">
    <location>
        <begin position="513"/>
        <end position="632"/>
    </location>
</feature>
<proteinExistence type="inferred from homology"/>
<evidence type="ECO:0000259" key="8">
    <source>
        <dbReference type="SMART" id="SM00968"/>
    </source>
</evidence>
<dbReference type="InterPro" id="IPR010935">
    <property type="entry name" value="SMC_hinge"/>
</dbReference>
<evidence type="ECO:0000256" key="1">
    <source>
        <dbReference type="ARBA" id="ARBA00004496"/>
    </source>
</evidence>
<dbReference type="CDD" id="cd03278">
    <property type="entry name" value="ABC_SMC_barmotin"/>
    <property type="match status" value="2"/>
</dbReference>
<dbReference type="GO" id="GO:0016887">
    <property type="term" value="F:ATP hydrolysis activity"/>
    <property type="evidence" value="ECO:0007669"/>
    <property type="project" value="InterPro"/>
</dbReference>
<feature type="coiled-coil region" evidence="7">
    <location>
        <begin position="234"/>
        <end position="444"/>
    </location>
</feature>
<dbReference type="InterPro" id="IPR027417">
    <property type="entry name" value="P-loop_NTPase"/>
</dbReference>
<dbReference type="SUPFAM" id="SSF75553">
    <property type="entry name" value="Smc hinge domain"/>
    <property type="match status" value="1"/>
</dbReference>
<comment type="caution">
    <text evidence="9">The sequence shown here is derived from an EMBL/GenBank/DDBJ whole genome shotgun (WGS) entry which is preliminary data.</text>
</comment>
<evidence type="ECO:0000256" key="2">
    <source>
        <dbReference type="ARBA" id="ARBA00022490"/>
    </source>
</evidence>
<name>A0A0R1WT11_9LACO</name>
<dbReference type="InterPro" id="IPR011890">
    <property type="entry name" value="SMC_prok"/>
</dbReference>
<dbReference type="Proteomes" id="UP000051054">
    <property type="component" value="Unassembled WGS sequence"/>
</dbReference>
<dbReference type="SUPFAM" id="SSF52540">
    <property type="entry name" value="P-loop containing nucleoside triphosphate hydrolases"/>
    <property type="match status" value="1"/>
</dbReference>
<evidence type="ECO:0000256" key="7">
    <source>
        <dbReference type="HAMAP-Rule" id="MF_01894"/>
    </source>
</evidence>
<evidence type="ECO:0000313" key="9">
    <source>
        <dbReference type="EMBL" id="KRM18873.1"/>
    </source>
</evidence>
<keyword evidence="10" id="KW-1185">Reference proteome</keyword>
<dbReference type="FunFam" id="3.40.50.300:FF:000984">
    <property type="entry name" value="Chromosome partition protein Smc"/>
    <property type="match status" value="1"/>
</dbReference>
<accession>A0A0R1WT11</accession>
<dbReference type="GO" id="GO:0003677">
    <property type="term" value="F:DNA binding"/>
    <property type="evidence" value="ECO:0007669"/>
    <property type="project" value="UniProtKB-UniRule"/>
</dbReference>
<dbReference type="STRING" id="1423755.FC40_GL000658"/>
<dbReference type="EMBL" id="AZGD01000090">
    <property type="protein sequence ID" value="KRM18873.1"/>
    <property type="molecule type" value="Genomic_DNA"/>
</dbReference>
<evidence type="ECO:0000256" key="6">
    <source>
        <dbReference type="ARBA" id="ARBA00023125"/>
    </source>
</evidence>
<evidence type="ECO:0000256" key="5">
    <source>
        <dbReference type="ARBA" id="ARBA00023054"/>
    </source>
</evidence>
<dbReference type="FunFam" id="3.40.50.300:FF:000901">
    <property type="entry name" value="Chromosome partition protein Smc"/>
    <property type="match status" value="1"/>
</dbReference>
<comment type="subunit">
    <text evidence="7">Homodimer.</text>
</comment>
<keyword evidence="2 7" id="KW-0963">Cytoplasm</keyword>
<dbReference type="InterPro" id="IPR036277">
    <property type="entry name" value="SMC_hinge_sf"/>
</dbReference>
<dbReference type="Pfam" id="PF02463">
    <property type="entry name" value="SMC_N"/>
    <property type="match status" value="1"/>
</dbReference>
<comment type="domain">
    <text evidence="7">Contains large globular domains required for ATP hydrolysis at each terminus and a third globular domain forming a flexible hinge near the middle of the molecule. These domains are separated by coiled-coil structures.</text>
</comment>
<dbReference type="NCBIfam" id="TIGR02168">
    <property type="entry name" value="SMC_prok_B"/>
    <property type="match status" value="1"/>
</dbReference>
<keyword evidence="5 7" id="KW-0175">Coiled coil</keyword>
<comment type="function">
    <text evidence="7">Required for chromosome condensation and partitioning.</text>
</comment>
<reference evidence="9 10" key="1">
    <citation type="journal article" date="2015" name="Genome Announc.">
        <title>Expanding the biotechnology potential of lactobacilli through comparative genomics of 213 strains and associated genera.</title>
        <authorList>
            <person name="Sun Z."/>
            <person name="Harris H.M."/>
            <person name="McCann A."/>
            <person name="Guo C."/>
            <person name="Argimon S."/>
            <person name="Zhang W."/>
            <person name="Yang X."/>
            <person name="Jeffery I.B."/>
            <person name="Cooney J.C."/>
            <person name="Kagawa T.F."/>
            <person name="Liu W."/>
            <person name="Song Y."/>
            <person name="Salvetti E."/>
            <person name="Wrobel A."/>
            <person name="Rasinkangas P."/>
            <person name="Parkhill J."/>
            <person name="Rea M.C."/>
            <person name="O'Sullivan O."/>
            <person name="Ritari J."/>
            <person name="Douillard F.P."/>
            <person name="Paul Ross R."/>
            <person name="Yang R."/>
            <person name="Briner A.E."/>
            <person name="Felis G.E."/>
            <person name="de Vos W.M."/>
            <person name="Barrangou R."/>
            <person name="Klaenhammer T.R."/>
            <person name="Caufield P.W."/>
            <person name="Cui Y."/>
            <person name="Zhang H."/>
            <person name="O'Toole P.W."/>
        </authorList>
    </citation>
    <scope>NUCLEOTIDE SEQUENCE [LARGE SCALE GENOMIC DNA]</scope>
    <source>
        <strain evidence="9 10">DSM 18933</strain>
    </source>
</reference>
<dbReference type="OrthoDB" id="9808768at2"/>
<dbReference type="GO" id="GO:0007059">
    <property type="term" value="P:chromosome segregation"/>
    <property type="evidence" value="ECO:0007669"/>
    <property type="project" value="UniProtKB-UniRule"/>
</dbReference>
<keyword evidence="4 7" id="KW-0067">ATP-binding</keyword>
<comment type="similarity">
    <text evidence="7">Belongs to the SMC family.</text>
</comment>
<evidence type="ECO:0000256" key="3">
    <source>
        <dbReference type="ARBA" id="ARBA00022741"/>
    </source>
</evidence>
<dbReference type="HAMAP" id="MF_01894">
    <property type="entry name" value="Smc_prok"/>
    <property type="match status" value="1"/>
</dbReference>
<keyword evidence="6 7" id="KW-0238">DNA-binding</keyword>
<dbReference type="eggNOG" id="COG1196">
    <property type="taxonomic scope" value="Bacteria"/>
</dbReference>
<dbReference type="RefSeq" id="WP_025021987.1">
    <property type="nucleotide sequence ID" value="NZ_AZGD01000090.1"/>
</dbReference>
<dbReference type="InterPro" id="IPR024704">
    <property type="entry name" value="SMC"/>
</dbReference>
<dbReference type="GO" id="GO:0005694">
    <property type="term" value="C:chromosome"/>
    <property type="evidence" value="ECO:0007669"/>
    <property type="project" value="InterPro"/>
</dbReference>
<dbReference type="GO" id="GO:0007062">
    <property type="term" value="P:sister chromatid cohesion"/>
    <property type="evidence" value="ECO:0007669"/>
    <property type="project" value="InterPro"/>
</dbReference>
<feature type="coiled-coil region" evidence="7">
    <location>
        <begin position="667"/>
        <end position="902"/>
    </location>
</feature>
<dbReference type="Gene3D" id="1.20.1060.20">
    <property type="match status" value="1"/>
</dbReference>
<evidence type="ECO:0000313" key="10">
    <source>
        <dbReference type="Proteomes" id="UP000051054"/>
    </source>
</evidence>
<dbReference type="Gene3D" id="3.40.50.300">
    <property type="entry name" value="P-loop containing nucleotide triphosphate hydrolases"/>
    <property type="match status" value="2"/>
</dbReference>
<sequence>MKIKTLTLDGFKSFADKTVIEFQPGLTGIVGPNGSGKSNITEAIRWVIGEQSAKNLRGDKMPDVIFAGSEIRAGLNRAEVELVLDNSDKYLDYPHEQINIKRRIFKDGESEFYLNNKKIRLKDIVELFMDTGLGRESFSIISQGRVEAIFNSKPEERRKLIEEVAGVLKYKKEKKKAQSELDSTTDHLNRVADIVFELEKQIEPLREQASKAKDYVDQKAQYDELNQTRLGIEILANNQEKVELEEKLRQVNKVITEKASLLAKQDKEIKSLRTQQKEIEVQLDDSQKELTFLSRQEEKIKGKQDVSAKVENFQNQRIDELENQVKQNTENLKRTQENVKLLEKQKQELNKKKAELSVNIHELEILVSNSSEDTVADLEFKLKNLAQQLELLERENEFLSTNIATKVNELDDKNNELSQYNNQIKENQDKIKKIDKKIANINDSAVNLKTKLNSIQNLLNKKTLKLQNNEIKEAQAKEIYQKANTRLETLKNIAQSYSNYYQGTREILKANLEGVVGPVAEKIDVPKEFNKAIETALGSQIQNVITINDKAAQIAIKYLSNNRLGRVTFLPRNTVTPRYIDEKIKTLISKDSGFVGIASELINFDSADQVIVKYLLGSTIVAKNLEDATRIAKITKFKNRVVTIDGDVVNSGGSLTGGKTKGKREGVFEQKQQIAELSQNIEVMNEKLVIFQNNNQQLKIKINELEEEYQRLNSEITEFAKEKNELEAKRNIIELTLEHLNENVKNNMDSKANAELEELRRKLDVGQNKHRELQQEYELSYKIFNQHKQSIDSEKNNLQQNQLKLSEQKQKLAVLDEKLRVNILQVADYKYQIDNLKDLIAKQKQKISDIQVEIKQSSEESSDFELKQANLVEKIASLKKTIAELQNKRNNIHAEINKIESKNKVDEALNMNALDEQRKISVKISQLETMLKRSLKDLSDLYHKSFDEIKDNLDTSKLNEINRKLHLLKLGIDELGNVNIGAIDEFQRVNERYEFLAKQQSDLIDAKKQLEDSMVEMDTEVKKRFETTFKKVAEAFKQTFPVMFSGGKAELTLTDPNNLLESGIEIMAQPPGKKFQRLSLLSGGERALTAITLLFAILKVKPVPFVVLDEAEAALDEANVTRYAQYLKKFDEKTQFIVITHRKGTMGYVDVLYGVTMQESGISQVVSVTLDDI</sequence>
<organism evidence="9 10">
    <name type="scientific">Ligilactobacillus hayakitensis DSM 18933 = JCM 14209</name>
    <dbReference type="NCBI Taxonomy" id="1423755"/>
    <lineage>
        <taxon>Bacteria</taxon>
        <taxon>Bacillati</taxon>
        <taxon>Bacillota</taxon>
        <taxon>Bacilli</taxon>
        <taxon>Lactobacillales</taxon>
        <taxon>Lactobacillaceae</taxon>
        <taxon>Ligilactobacillus</taxon>
    </lineage>
</organism>
<keyword evidence="3 7" id="KW-0547">Nucleotide-binding</keyword>
<dbReference type="PANTHER" id="PTHR43977">
    <property type="entry name" value="STRUCTURAL MAINTENANCE OF CHROMOSOMES PROTEIN 3"/>
    <property type="match status" value="1"/>
</dbReference>
<dbReference type="InterPro" id="IPR003395">
    <property type="entry name" value="RecF/RecN/SMC_N"/>
</dbReference>
<dbReference type="Gene3D" id="3.30.70.1620">
    <property type="match status" value="1"/>
</dbReference>
<evidence type="ECO:0000256" key="4">
    <source>
        <dbReference type="ARBA" id="ARBA00022840"/>
    </source>
</evidence>
<gene>
    <name evidence="7" type="primary">smc</name>
    <name evidence="9" type="ORF">FC40_GL000658</name>
</gene>
<dbReference type="Pfam" id="PF06470">
    <property type="entry name" value="SMC_hinge"/>
    <property type="match status" value="1"/>
</dbReference>
<dbReference type="GO" id="GO:0005524">
    <property type="term" value="F:ATP binding"/>
    <property type="evidence" value="ECO:0007669"/>
    <property type="project" value="UniProtKB-UniRule"/>
</dbReference>
<protein>
    <recommendedName>
        <fullName evidence="7">Chromosome partition protein Smc</fullName>
    </recommendedName>
</protein>
<feature type="binding site" evidence="7">
    <location>
        <begin position="32"/>
        <end position="39"/>
    </location>
    <ligand>
        <name>ATP</name>
        <dbReference type="ChEBI" id="CHEBI:30616"/>
    </ligand>
</feature>
<dbReference type="AlphaFoldDB" id="A0A0R1WT11"/>
<dbReference type="GO" id="GO:0030261">
    <property type="term" value="P:chromosome condensation"/>
    <property type="evidence" value="ECO:0007669"/>
    <property type="project" value="InterPro"/>
</dbReference>
<dbReference type="GO" id="GO:0005737">
    <property type="term" value="C:cytoplasm"/>
    <property type="evidence" value="ECO:0007669"/>
    <property type="project" value="UniProtKB-SubCell"/>
</dbReference>
<dbReference type="SMART" id="SM00968">
    <property type="entry name" value="SMC_hinge"/>
    <property type="match status" value="1"/>
</dbReference>
<dbReference type="PATRIC" id="fig|1423755.3.peg.712"/>